<evidence type="ECO:0000313" key="5">
    <source>
        <dbReference type="RefSeq" id="XP_022142784.1"/>
    </source>
</evidence>
<dbReference type="GO" id="GO:0006261">
    <property type="term" value="P:DNA-templated DNA replication"/>
    <property type="evidence" value="ECO:0007669"/>
    <property type="project" value="TreeGrafter"/>
</dbReference>
<keyword evidence="4" id="KW-1185">Reference proteome</keyword>
<dbReference type="RefSeq" id="XP_022142784.1">
    <property type="nucleotide sequence ID" value="XM_022287092.1"/>
</dbReference>
<dbReference type="GeneID" id="111012822"/>
<dbReference type="PROSITE" id="PS50294">
    <property type="entry name" value="WD_REPEATS_REGION"/>
    <property type="match status" value="1"/>
</dbReference>
<dbReference type="GO" id="GO:0005656">
    <property type="term" value="C:nuclear pre-replicative complex"/>
    <property type="evidence" value="ECO:0007669"/>
    <property type="project" value="TreeGrafter"/>
</dbReference>
<dbReference type="AlphaFoldDB" id="A0A6J1CMH2"/>
<name>A0A6J1CMH2_MOMCH</name>
<sequence>MTMLSSPQEVVLASSPDGPIVAYDASTGTPLASFNGSRSPRRGITRAGRSFIAVSHICPVTASGSIHLYNWWTSSAFQSLSVPEPVAPLTATPDGFYLFAGGLSGCIHTLSLPSGDVLNSLPAHKKPVSCLKLSDDGSLLISGGDDGKIIVIPIFQLVEANPQDDSTKRILYQFSAHADSVTAISTGMGMYSSQIVSCSLDGRCKFWNLLSGTLSHTVVFPCAIFSVVLDPKGAQFFAAGSDGFVYKGSLRHKNKHLMGTGSDLISPVSNDLVHKASLRHKNKHLMDTSSELIPWAPKHDSAVVSIVIVNEGNHLISAAEDGSIWVWEINTGQIIMDLENEMGRSISDLVTATHRSHEKEQSGRLGSHGRELESESFRLPNRMLGLSIDQTVDMQRALAAAGSDVRRAIGLLESAIAVYEKMLELILKEAKAANC</sequence>
<dbReference type="GO" id="GO:0006364">
    <property type="term" value="P:rRNA processing"/>
    <property type="evidence" value="ECO:0007669"/>
    <property type="project" value="TreeGrafter"/>
</dbReference>
<evidence type="ECO:0000256" key="2">
    <source>
        <dbReference type="ARBA" id="ARBA00022737"/>
    </source>
</evidence>
<dbReference type="Proteomes" id="UP000504603">
    <property type="component" value="Unplaced"/>
</dbReference>
<dbReference type="InterPro" id="IPR001680">
    <property type="entry name" value="WD40_rpt"/>
</dbReference>
<keyword evidence="2" id="KW-0677">Repeat</keyword>
<dbReference type="InterPro" id="IPR045227">
    <property type="entry name" value="WDR18/Ipi3/RID3"/>
</dbReference>
<evidence type="ECO:0000313" key="4">
    <source>
        <dbReference type="Proteomes" id="UP000504603"/>
    </source>
</evidence>
<accession>A0A6J1CMH2</accession>
<dbReference type="PANTHER" id="PTHR18763">
    <property type="entry name" value="WD-REPEAT PROTEIN 18"/>
    <property type="match status" value="1"/>
</dbReference>
<dbReference type="Pfam" id="PF00400">
    <property type="entry name" value="WD40"/>
    <property type="match status" value="3"/>
</dbReference>
<dbReference type="SMART" id="SM00320">
    <property type="entry name" value="WD40"/>
    <property type="match status" value="5"/>
</dbReference>
<dbReference type="KEGG" id="mcha:111012822"/>
<gene>
    <name evidence="5" type="primary">LOC111012822</name>
</gene>
<dbReference type="Gene3D" id="2.130.10.10">
    <property type="entry name" value="YVTN repeat-like/Quinoprotein amine dehydrogenase"/>
    <property type="match status" value="2"/>
</dbReference>
<feature type="repeat" description="WD" evidence="3">
    <location>
        <begin position="296"/>
        <end position="337"/>
    </location>
</feature>
<evidence type="ECO:0000256" key="3">
    <source>
        <dbReference type="PROSITE-ProRule" id="PRU00221"/>
    </source>
</evidence>
<keyword evidence="1 3" id="KW-0853">WD repeat</keyword>
<organism evidence="4 5">
    <name type="scientific">Momordica charantia</name>
    <name type="common">Bitter gourd</name>
    <name type="synonym">Balsam pear</name>
    <dbReference type="NCBI Taxonomy" id="3673"/>
    <lineage>
        <taxon>Eukaryota</taxon>
        <taxon>Viridiplantae</taxon>
        <taxon>Streptophyta</taxon>
        <taxon>Embryophyta</taxon>
        <taxon>Tracheophyta</taxon>
        <taxon>Spermatophyta</taxon>
        <taxon>Magnoliopsida</taxon>
        <taxon>eudicotyledons</taxon>
        <taxon>Gunneridae</taxon>
        <taxon>Pentapetalae</taxon>
        <taxon>rosids</taxon>
        <taxon>fabids</taxon>
        <taxon>Cucurbitales</taxon>
        <taxon>Cucurbitaceae</taxon>
        <taxon>Momordiceae</taxon>
        <taxon>Momordica</taxon>
    </lineage>
</organism>
<protein>
    <submittedName>
        <fullName evidence="5">Protein ROOT INITIATION DEFECTIVE 3-like</fullName>
    </submittedName>
</protein>
<evidence type="ECO:0000256" key="1">
    <source>
        <dbReference type="ARBA" id="ARBA00022574"/>
    </source>
</evidence>
<dbReference type="PROSITE" id="PS00678">
    <property type="entry name" value="WD_REPEATS_1"/>
    <property type="match status" value="2"/>
</dbReference>
<dbReference type="PANTHER" id="PTHR18763:SF3">
    <property type="entry name" value="OS09G0477800 PROTEIN"/>
    <property type="match status" value="1"/>
</dbReference>
<dbReference type="InterPro" id="IPR019775">
    <property type="entry name" value="WD40_repeat_CS"/>
</dbReference>
<reference evidence="5" key="1">
    <citation type="submission" date="2025-08" db="UniProtKB">
        <authorList>
            <consortium name="RefSeq"/>
        </authorList>
    </citation>
    <scope>IDENTIFICATION</scope>
    <source>
        <strain evidence="5">OHB3-1</strain>
    </source>
</reference>
<dbReference type="InterPro" id="IPR011047">
    <property type="entry name" value="Quinoprotein_ADH-like_sf"/>
</dbReference>
<dbReference type="GO" id="GO:0120330">
    <property type="term" value="C:rixosome complex"/>
    <property type="evidence" value="ECO:0007669"/>
    <property type="project" value="TreeGrafter"/>
</dbReference>
<dbReference type="SUPFAM" id="SSF50998">
    <property type="entry name" value="Quinoprotein alcohol dehydrogenase-like"/>
    <property type="match status" value="1"/>
</dbReference>
<feature type="repeat" description="WD" evidence="3">
    <location>
        <begin position="121"/>
        <end position="151"/>
    </location>
</feature>
<dbReference type="InterPro" id="IPR015943">
    <property type="entry name" value="WD40/YVTN_repeat-like_dom_sf"/>
</dbReference>
<dbReference type="OrthoDB" id="756370at2759"/>
<proteinExistence type="predicted"/>
<feature type="repeat" description="WD" evidence="3">
    <location>
        <begin position="174"/>
        <end position="217"/>
    </location>
</feature>
<dbReference type="PROSITE" id="PS50082">
    <property type="entry name" value="WD_REPEATS_2"/>
    <property type="match status" value="3"/>
</dbReference>